<sequence>MHQHEIIKRRDFYLKKMQEAQAHYNHCYHSFMYFNQLASQPYLQFNPYTQVNPHLEVNPQTQINPNLEVNPQTQVNPNVEVSPETSAYFNFDPDFNLNVGNNWK</sequence>
<evidence type="ECO:0000313" key="2">
    <source>
        <dbReference type="Proteomes" id="UP000480185"/>
    </source>
</evidence>
<reference evidence="1 2" key="1">
    <citation type="submission" date="2019-11" db="EMBL/GenBank/DDBJ databases">
        <authorList>
            <person name="Li J."/>
        </authorList>
    </citation>
    <scope>NUCLEOTIDE SEQUENCE [LARGE SCALE GENOMIC DNA]</scope>
    <source>
        <strain evidence="1 2">J4</strain>
    </source>
</reference>
<proteinExistence type="predicted"/>
<organism evidence="1 2">
    <name type="scientific">Salinibacillus xinjiangensis</name>
    <dbReference type="NCBI Taxonomy" id="1229268"/>
    <lineage>
        <taxon>Bacteria</taxon>
        <taxon>Bacillati</taxon>
        <taxon>Bacillota</taxon>
        <taxon>Bacilli</taxon>
        <taxon>Bacillales</taxon>
        <taxon>Bacillaceae</taxon>
        <taxon>Salinibacillus</taxon>
    </lineage>
</organism>
<dbReference type="Proteomes" id="UP000480185">
    <property type="component" value="Unassembled WGS sequence"/>
</dbReference>
<dbReference type="OrthoDB" id="2988590at2"/>
<keyword evidence="2" id="KW-1185">Reference proteome</keyword>
<protein>
    <submittedName>
        <fullName evidence="1">Uncharacterized protein</fullName>
    </submittedName>
</protein>
<evidence type="ECO:0000313" key="1">
    <source>
        <dbReference type="EMBL" id="MRG86034.1"/>
    </source>
</evidence>
<accession>A0A6G1X4Z4</accession>
<dbReference type="RefSeq" id="WP_153727954.1">
    <property type="nucleotide sequence ID" value="NZ_WJNH01000003.1"/>
</dbReference>
<dbReference type="AlphaFoldDB" id="A0A6G1X4Z4"/>
<dbReference type="EMBL" id="WJNH01000003">
    <property type="protein sequence ID" value="MRG86034.1"/>
    <property type="molecule type" value="Genomic_DNA"/>
</dbReference>
<comment type="caution">
    <text evidence="1">The sequence shown here is derived from an EMBL/GenBank/DDBJ whole genome shotgun (WGS) entry which is preliminary data.</text>
</comment>
<gene>
    <name evidence="1" type="ORF">GH754_06795</name>
</gene>
<name>A0A6G1X4Z4_9BACI</name>